<dbReference type="PANTHER" id="PTHR35174:SF3">
    <property type="entry name" value="BLL7171 PROTEIN"/>
    <property type="match status" value="1"/>
</dbReference>
<name>A0A7G6Y7V6_9MICO</name>
<dbReference type="Proteomes" id="UP000515511">
    <property type="component" value="Chromosome"/>
</dbReference>
<dbReference type="KEGG" id="lse:F1C12_05150"/>
<dbReference type="PANTHER" id="PTHR35174">
    <property type="entry name" value="BLL7171 PROTEIN-RELATED"/>
    <property type="match status" value="1"/>
</dbReference>
<dbReference type="SUPFAM" id="SSF54909">
    <property type="entry name" value="Dimeric alpha+beta barrel"/>
    <property type="match status" value="1"/>
</dbReference>
<evidence type="ECO:0000313" key="3">
    <source>
        <dbReference type="EMBL" id="QNE34571.1"/>
    </source>
</evidence>
<dbReference type="InterPro" id="IPR005545">
    <property type="entry name" value="YCII"/>
</dbReference>
<comment type="similarity">
    <text evidence="1">Belongs to the YciI family.</text>
</comment>
<evidence type="ECO:0000313" key="4">
    <source>
        <dbReference type="Proteomes" id="UP000515511"/>
    </source>
</evidence>
<evidence type="ECO:0000259" key="2">
    <source>
        <dbReference type="Pfam" id="PF03795"/>
    </source>
</evidence>
<protein>
    <recommendedName>
        <fullName evidence="2">YCII-related domain-containing protein</fullName>
    </recommendedName>
</protein>
<evidence type="ECO:0000256" key="1">
    <source>
        <dbReference type="ARBA" id="ARBA00007689"/>
    </source>
</evidence>
<dbReference type="InterPro" id="IPR011008">
    <property type="entry name" value="Dimeric_a/b-barrel"/>
</dbReference>
<dbReference type="AlphaFoldDB" id="A0A7G6Y7V6"/>
<dbReference type="EMBL" id="CP043641">
    <property type="protein sequence ID" value="QNE34571.1"/>
    <property type="molecule type" value="Genomic_DNA"/>
</dbReference>
<dbReference type="Pfam" id="PF03795">
    <property type="entry name" value="YCII"/>
    <property type="match status" value="1"/>
</dbReference>
<sequence length="121" mass="13068">MSDEYVLLIREPDWDPEAMTAEEWQAGMAGHKAFQDAVVAAGERVVATGALQPITKATKITPREGGSPLITDGPFGETREVVTGFYSFTASTPEQARELAAMVPTGGWVELYPVLVLDTVR</sequence>
<proteinExistence type="inferred from homology"/>
<reference evidence="4" key="1">
    <citation type="submission" date="2019-09" db="EMBL/GenBank/DDBJ databases">
        <title>Antimicrobial potential of Antarctic Bacteria.</title>
        <authorList>
            <person name="Benaud N."/>
            <person name="Edwards R.J."/>
            <person name="Ferrari B.C."/>
        </authorList>
    </citation>
    <scope>NUCLEOTIDE SEQUENCE [LARGE SCALE GENOMIC DNA]</scope>
    <source>
        <strain evidence="4">INR9</strain>
    </source>
</reference>
<dbReference type="Gene3D" id="3.30.70.1060">
    <property type="entry name" value="Dimeric alpha+beta barrel"/>
    <property type="match status" value="1"/>
</dbReference>
<feature type="domain" description="YCII-related" evidence="2">
    <location>
        <begin position="19"/>
        <end position="114"/>
    </location>
</feature>
<gene>
    <name evidence="3" type="ORF">F1C12_05150</name>
</gene>
<dbReference type="RefSeq" id="WP_185277747.1">
    <property type="nucleotide sequence ID" value="NZ_CP043641.1"/>
</dbReference>
<organism evidence="3 4">
    <name type="scientific">Leifsonia shinshuensis</name>
    <dbReference type="NCBI Taxonomy" id="150026"/>
    <lineage>
        <taxon>Bacteria</taxon>
        <taxon>Bacillati</taxon>
        <taxon>Actinomycetota</taxon>
        <taxon>Actinomycetes</taxon>
        <taxon>Micrococcales</taxon>
        <taxon>Microbacteriaceae</taxon>
        <taxon>Leifsonia</taxon>
    </lineage>
</organism>
<accession>A0A7G6Y7V6</accession>